<keyword evidence="2" id="KW-1185">Reference proteome</keyword>
<gene>
    <name evidence="1" type="ORF">G7K_1439-t1</name>
</gene>
<sequence length="83" mass="9300">MDYGSATLSFANPLPVQLLPTETLLHLTRNALKISENLVLATLNLGQLCRDVRNLVVGVVGVGVLCRVWEVWYREKQRRKGVP</sequence>
<reference evidence="1 2" key="3">
    <citation type="journal article" date="2015" name="Genome Announc.">
        <title>Draft Genome Sequence of the Archiascomycetous Yeast Saitoella complicata.</title>
        <authorList>
            <person name="Yamauchi K."/>
            <person name="Kondo S."/>
            <person name="Hamamoto M."/>
            <person name="Takahashi Y."/>
            <person name="Ogura Y."/>
            <person name="Hayashi T."/>
            <person name="Nishida H."/>
        </authorList>
    </citation>
    <scope>NUCLEOTIDE SEQUENCE [LARGE SCALE GENOMIC DNA]</scope>
    <source>
        <strain evidence="1 2">NRRL Y-17804</strain>
    </source>
</reference>
<organism evidence="1 2">
    <name type="scientific">Saitoella complicata (strain BCRC 22490 / CBS 7301 / JCM 7358 / NBRC 10748 / NRRL Y-17804)</name>
    <dbReference type="NCBI Taxonomy" id="698492"/>
    <lineage>
        <taxon>Eukaryota</taxon>
        <taxon>Fungi</taxon>
        <taxon>Dikarya</taxon>
        <taxon>Ascomycota</taxon>
        <taxon>Taphrinomycotina</taxon>
        <taxon>Taphrinomycotina incertae sedis</taxon>
        <taxon>Saitoella</taxon>
    </lineage>
</organism>
<accession>A0A0E9NBL2</accession>
<reference evidence="1 2" key="2">
    <citation type="journal article" date="2014" name="J. Gen. Appl. Microbiol.">
        <title>The early diverging ascomycetous budding yeast Saitoella complicata has three histone deacetylases belonging to the Clr6, Hos2, and Rpd3 lineages.</title>
        <authorList>
            <person name="Nishida H."/>
            <person name="Matsumoto T."/>
            <person name="Kondo S."/>
            <person name="Hamamoto M."/>
            <person name="Yoshikawa H."/>
        </authorList>
    </citation>
    <scope>NUCLEOTIDE SEQUENCE [LARGE SCALE GENOMIC DNA]</scope>
    <source>
        <strain evidence="1 2">NRRL Y-17804</strain>
    </source>
</reference>
<dbReference type="AlphaFoldDB" id="A0A0E9NBL2"/>
<proteinExistence type="predicted"/>
<reference evidence="1 2" key="1">
    <citation type="journal article" date="2011" name="J. Gen. Appl. Microbiol.">
        <title>Draft genome sequencing of the enigmatic yeast Saitoella complicata.</title>
        <authorList>
            <person name="Nishida H."/>
            <person name="Hamamoto M."/>
            <person name="Sugiyama J."/>
        </authorList>
    </citation>
    <scope>NUCLEOTIDE SEQUENCE [LARGE SCALE GENOMIC DNA]</scope>
    <source>
        <strain evidence="1 2">NRRL Y-17804</strain>
    </source>
</reference>
<comment type="caution">
    <text evidence="1">The sequence shown here is derived from an EMBL/GenBank/DDBJ whole genome shotgun (WGS) entry which is preliminary data.</text>
</comment>
<evidence type="ECO:0000313" key="2">
    <source>
        <dbReference type="Proteomes" id="UP000033140"/>
    </source>
</evidence>
<dbReference type="EMBL" id="BACD03000008">
    <property type="protein sequence ID" value="GAO47229.1"/>
    <property type="molecule type" value="Genomic_DNA"/>
</dbReference>
<name>A0A0E9NBL2_SAICN</name>
<evidence type="ECO:0000313" key="1">
    <source>
        <dbReference type="EMBL" id="GAO47229.1"/>
    </source>
</evidence>
<protein>
    <submittedName>
        <fullName evidence="1">Uncharacterized protein</fullName>
    </submittedName>
</protein>
<dbReference type="Proteomes" id="UP000033140">
    <property type="component" value="Unassembled WGS sequence"/>
</dbReference>